<keyword evidence="7" id="KW-0325">Glycoprotein</keyword>
<keyword evidence="9" id="KW-1185">Reference proteome</keyword>
<evidence type="ECO:0000256" key="2">
    <source>
        <dbReference type="ARBA" id="ARBA00005375"/>
    </source>
</evidence>
<feature type="chain" id="PRO_5027122861" description="acid phosphatase" evidence="8">
    <location>
        <begin position="21"/>
        <end position="383"/>
    </location>
</feature>
<evidence type="ECO:0000256" key="1">
    <source>
        <dbReference type="ARBA" id="ARBA00000032"/>
    </source>
</evidence>
<dbReference type="OrthoDB" id="258392at2759"/>
<dbReference type="RefSeq" id="XP_026751650.1">
    <property type="nucleotide sequence ID" value="XM_026895849.3"/>
</dbReference>
<gene>
    <name evidence="10" type="primary">LOC113512077</name>
</gene>
<reference evidence="10" key="1">
    <citation type="submission" date="2025-08" db="UniProtKB">
        <authorList>
            <consortium name="RefSeq"/>
        </authorList>
    </citation>
    <scope>IDENTIFICATION</scope>
    <source>
        <tissue evidence="10">Whole larvae</tissue>
    </source>
</reference>
<evidence type="ECO:0000256" key="4">
    <source>
        <dbReference type="ARBA" id="ARBA00022729"/>
    </source>
</evidence>
<dbReference type="AlphaFoldDB" id="A0A6J1WEA4"/>
<dbReference type="InterPro" id="IPR000560">
    <property type="entry name" value="His_Pase_clade-2"/>
</dbReference>
<dbReference type="GO" id="GO:0003993">
    <property type="term" value="F:acid phosphatase activity"/>
    <property type="evidence" value="ECO:0007669"/>
    <property type="project" value="UniProtKB-EC"/>
</dbReference>
<keyword evidence="5" id="KW-0378">Hydrolase</keyword>
<dbReference type="Gene3D" id="3.40.50.1240">
    <property type="entry name" value="Phosphoglycerate mutase-like"/>
    <property type="match status" value="1"/>
</dbReference>
<keyword evidence="6" id="KW-1015">Disulfide bond</keyword>
<dbReference type="CDD" id="cd07061">
    <property type="entry name" value="HP_HAP_like"/>
    <property type="match status" value="1"/>
</dbReference>
<proteinExistence type="inferred from homology"/>
<dbReference type="InterPro" id="IPR029033">
    <property type="entry name" value="His_PPase_superfam"/>
</dbReference>
<evidence type="ECO:0000256" key="3">
    <source>
        <dbReference type="ARBA" id="ARBA00012646"/>
    </source>
</evidence>
<dbReference type="PANTHER" id="PTHR11567">
    <property type="entry name" value="ACID PHOSPHATASE-RELATED"/>
    <property type="match status" value="1"/>
</dbReference>
<name>A0A6J1WEA4_GALME</name>
<organism evidence="9 10">
    <name type="scientific">Galleria mellonella</name>
    <name type="common">Greater wax moth</name>
    <dbReference type="NCBI Taxonomy" id="7137"/>
    <lineage>
        <taxon>Eukaryota</taxon>
        <taxon>Metazoa</taxon>
        <taxon>Ecdysozoa</taxon>
        <taxon>Arthropoda</taxon>
        <taxon>Hexapoda</taxon>
        <taxon>Insecta</taxon>
        <taxon>Pterygota</taxon>
        <taxon>Neoptera</taxon>
        <taxon>Endopterygota</taxon>
        <taxon>Lepidoptera</taxon>
        <taxon>Glossata</taxon>
        <taxon>Ditrysia</taxon>
        <taxon>Pyraloidea</taxon>
        <taxon>Pyralidae</taxon>
        <taxon>Galleriinae</taxon>
        <taxon>Galleria</taxon>
    </lineage>
</organism>
<dbReference type="InParanoid" id="A0A6J1WEA4"/>
<dbReference type="PANTHER" id="PTHR11567:SF211">
    <property type="entry name" value="PROSTATIC ACID PHOSPHATASE"/>
    <property type="match status" value="1"/>
</dbReference>
<sequence length="383" mass="43268">MYKLICLLILLTITCEVMVADDVTDGTELVFSLLVHRHGDRTPVESTLVYSNDRNTLEKLSEPYGYGQLTDVGKRRAFELGKYISRRYSELLAPRYNASEVYIRSTNSARAKMTILTALASIYYPVKGNKWSDSINWEPVPYTTVPAKYDFNQGVLNCPTFSTFRSTALHAPNPELQELYADILDFLTQKTGRNIIDRPHLSTVIYDLYISQLSLGHALDDEIAAVFDEVEELAHLAFDAVYGHEEYKKFEAGVLLNEFFTYSEMAIAGNDTQRLRIYSAHDINVYAFQAVTEVTSRQGAPKYAAAYSLEVRRVTATGRFVVLPVYLPSPGESEVYLQVQGCDLLCDYDQFVEITSKNALDEDTWRTECGFTNDLVIDESTVA</sequence>
<evidence type="ECO:0000256" key="5">
    <source>
        <dbReference type="ARBA" id="ARBA00022801"/>
    </source>
</evidence>
<dbReference type="GeneID" id="113512077"/>
<evidence type="ECO:0000256" key="7">
    <source>
        <dbReference type="ARBA" id="ARBA00023180"/>
    </source>
</evidence>
<dbReference type="EC" id="3.1.3.2" evidence="3"/>
<comment type="similarity">
    <text evidence="2">Belongs to the histidine acid phosphatase family.</text>
</comment>
<comment type="catalytic activity">
    <reaction evidence="1">
        <text>a phosphate monoester + H2O = an alcohol + phosphate</text>
        <dbReference type="Rhea" id="RHEA:15017"/>
        <dbReference type="ChEBI" id="CHEBI:15377"/>
        <dbReference type="ChEBI" id="CHEBI:30879"/>
        <dbReference type="ChEBI" id="CHEBI:43474"/>
        <dbReference type="ChEBI" id="CHEBI:67140"/>
        <dbReference type="EC" id="3.1.3.2"/>
    </reaction>
</comment>
<accession>A0A6J1WEA4</accession>
<feature type="signal peptide" evidence="8">
    <location>
        <begin position="1"/>
        <end position="20"/>
    </location>
</feature>
<evidence type="ECO:0000256" key="8">
    <source>
        <dbReference type="SAM" id="SignalP"/>
    </source>
</evidence>
<evidence type="ECO:0000256" key="6">
    <source>
        <dbReference type="ARBA" id="ARBA00023157"/>
    </source>
</evidence>
<evidence type="ECO:0000313" key="10">
    <source>
        <dbReference type="RefSeq" id="XP_026751650.1"/>
    </source>
</evidence>
<dbReference type="KEGG" id="gmw:113512077"/>
<dbReference type="InterPro" id="IPR050645">
    <property type="entry name" value="Histidine_acid_phosphatase"/>
</dbReference>
<dbReference type="Proteomes" id="UP001652740">
    <property type="component" value="Unplaced"/>
</dbReference>
<evidence type="ECO:0000313" key="9">
    <source>
        <dbReference type="Proteomes" id="UP001652740"/>
    </source>
</evidence>
<dbReference type="SUPFAM" id="SSF53254">
    <property type="entry name" value="Phosphoglycerate mutase-like"/>
    <property type="match status" value="1"/>
</dbReference>
<protein>
    <recommendedName>
        <fullName evidence="3">acid phosphatase</fullName>
        <ecNumber evidence="3">3.1.3.2</ecNumber>
    </recommendedName>
</protein>
<keyword evidence="4 8" id="KW-0732">Signal</keyword>
<dbReference type="Pfam" id="PF00328">
    <property type="entry name" value="His_Phos_2"/>
    <property type="match status" value="1"/>
</dbReference>